<keyword evidence="5" id="KW-0804">Transcription</keyword>
<evidence type="ECO:0000259" key="10">
    <source>
        <dbReference type="Pfam" id="PF04696"/>
    </source>
</evidence>
<dbReference type="GO" id="GO:0008380">
    <property type="term" value="P:RNA splicing"/>
    <property type="evidence" value="ECO:0007669"/>
    <property type="project" value="UniProtKB-KW"/>
</dbReference>
<dbReference type="AlphaFoldDB" id="A0A8E0RX82"/>
<dbReference type="PANTHER" id="PTHR12707:SF0">
    <property type="entry name" value="PININ"/>
    <property type="match status" value="1"/>
</dbReference>
<proteinExistence type="inferred from homology"/>
<evidence type="ECO:0000256" key="9">
    <source>
        <dbReference type="SAM" id="MobiDB-lite"/>
    </source>
</evidence>
<feature type="domain" description="Pinin/SDK/MemA protein" evidence="10">
    <location>
        <begin position="126"/>
        <end position="245"/>
    </location>
</feature>
<keyword evidence="12" id="KW-1185">Reference proteome</keyword>
<evidence type="ECO:0000313" key="12">
    <source>
        <dbReference type="Proteomes" id="UP000728185"/>
    </source>
</evidence>
<feature type="region of interest" description="Disordered" evidence="9">
    <location>
        <begin position="283"/>
        <end position="355"/>
    </location>
</feature>
<evidence type="ECO:0000256" key="4">
    <source>
        <dbReference type="ARBA" id="ARBA00023015"/>
    </source>
</evidence>
<dbReference type="InterPro" id="IPR006786">
    <property type="entry name" value="Pinin_SDK_MemA"/>
</dbReference>
<keyword evidence="7" id="KW-0539">Nucleus</keyword>
<evidence type="ECO:0000256" key="8">
    <source>
        <dbReference type="SAM" id="Coils"/>
    </source>
</evidence>
<evidence type="ECO:0000256" key="1">
    <source>
        <dbReference type="ARBA" id="ARBA00004123"/>
    </source>
</evidence>
<keyword evidence="8" id="KW-0175">Coiled coil</keyword>
<evidence type="ECO:0000256" key="2">
    <source>
        <dbReference type="ARBA" id="ARBA00010386"/>
    </source>
</evidence>
<dbReference type="GO" id="GO:0071013">
    <property type="term" value="C:catalytic step 2 spliceosome"/>
    <property type="evidence" value="ECO:0007669"/>
    <property type="project" value="TreeGrafter"/>
</dbReference>
<dbReference type="Proteomes" id="UP000728185">
    <property type="component" value="Unassembled WGS sequence"/>
</dbReference>
<evidence type="ECO:0000256" key="3">
    <source>
        <dbReference type="ARBA" id="ARBA00022664"/>
    </source>
</evidence>
<feature type="compositionally biased region" description="Polar residues" evidence="9">
    <location>
        <begin position="377"/>
        <end position="396"/>
    </location>
</feature>
<evidence type="ECO:0000256" key="7">
    <source>
        <dbReference type="ARBA" id="ARBA00023242"/>
    </source>
</evidence>
<dbReference type="InterPro" id="IPR039853">
    <property type="entry name" value="Pinin"/>
</dbReference>
<dbReference type="OrthoDB" id="330772at2759"/>
<feature type="compositionally biased region" description="Polar residues" evidence="9">
    <location>
        <begin position="317"/>
        <end position="334"/>
    </location>
</feature>
<feature type="coiled-coil region" evidence="8">
    <location>
        <begin position="7"/>
        <end position="34"/>
    </location>
</feature>
<evidence type="ECO:0000256" key="5">
    <source>
        <dbReference type="ARBA" id="ARBA00023163"/>
    </source>
</evidence>
<dbReference type="GO" id="GO:0006397">
    <property type="term" value="P:mRNA processing"/>
    <property type="evidence" value="ECO:0007669"/>
    <property type="project" value="UniProtKB-KW"/>
</dbReference>
<keyword evidence="4" id="KW-0805">Transcription regulation</keyword>
<gene>
    <name evidence="11" type="ORF">FBUS_09496</name>
</gene>
<comment type="subcellular location">
    <subcellularLocation>
        <location evidence="1">Nucleus</location>
    </subcellularLocation>
</comment>
<keyword evidence="6" id="KW-0508">mRNA splicing</keyword>
<protein>
    <submittedName>
        <fullName evidence="11">Pinin</fullName>
    </submittedName>
</protein>
<sequence>MTTVEPIDLLQKNLELAKEQLKNVNEDIKRITGRDPTDDKYYFLDTTHFLGFFVGHPRQVALPTLTNEIEKQKPPDDDLQVKKVILYKASISQNVRYLALVMSEQTFLCIIVTLFYQFSFQCNFSGRRMLGILQGTLNQFRAESAAAVTKPQMAKRREIDAKLEARAVEEREVLRRERADLFRARREQQLEVALLQEKMRIAKGFEMWKSEMEKMIGFCRTEVSPHIFFQPKVQNDESRRRTEETAIVIRDIIKRRKRKLDMTFEETSAARRRFVAFSANRNKSNNADIDDDNGDVTKRENHSNWSSSRNDRPVMNSLVSTTKQTSAFDSNNAKSGRRRPHLSDLGNAESGDMSDASENFAIEGDEEPVLMEEENVTGPTVNCNVVHSPGLKQSTESPPPGLDSPHSQSDVAFHSVENASSEQSDTRTVRLD</sequence>
<reference evidence="11" key="1">
    <citation type="submission" date="2019-05" db="EMBL/GenBank/DDBJ databases">
        <title>Annotation for the trematode Fasciolopsis buski.</title>
        <authorList>
            <person name="Choi Y.-J."/>
        </authorList>
    </citation>
    <scope>NUCLEOTIDE SEQUENCE</scope>
    <source>
        <strain evidence="11">HT</strain>
        <tissue evidence="11">Whole worm</tissue>
    </source>
</reference>
<dbReference type="Pfam" id="PF04696">
    <property type="entry name" value="Pinin_SDK_memA"/>
    <property type="match status" value="1"/>
</dbReference>
<evidence type="ECO:0000313" key="11">
    <source>
        <dbReference type="EMBL" id="KAA0190469.1"/>
    </source>
</evidence>
<dbReference type="PANTHER" id="PTHR12707">
    <property type="entry name" value="PINN"/>
    <property type="match status" value="1"/>
</dbReference>
<comment type="similarity">
    <text evidence="2">Belongs to the pinin family.</text>
</comment>
<feature type="region of interest" description="Disordered" evidence="9">
    <location>
        <begin position="373"/>
        <end position="432"/>
    </location>
</feature>
<organism evidence="11 12">
    <name type="scientific">Fasciolopsis buskii</name>
    <dbReference type="NCBI Taxonomy" id="27845"/>
    <lineage>
        <taxon>Eukaryota</taxon>
        <taxon>Metazoa</taxon>
        <taxon>Spiralia</taxon>
        <taxon>Lophotrochozoa</taxon>
        <taxon>Platyhelminthes</taxon>
        <taxon>Trematoda</taxon>
        <taxon>Digenea</taxon>
        <taxon>Plagiorchiida</taxon>
        <taxon>Echinostomata</taxon>
        <taxon>Echinostomatoidea</taxon>
        <taxon>Fasciolidae</taxon>
        <taxon>Fasciolopsis</taxon>
    </lineage>
</organism>
<comment type="caution">
    <text evidence="11">The sequence shown here is derived from an EMBL/GenBank/DDBJ whole genome shotgun (WGS) entry which is preliminary data.</text>
</comment>
<dbReference type="EMBL" id="LUCM01007031">
    <property type="protein sequence ID" value="KAA0190469.1"/>
    <property type="molecule type" value="Genomic_DNA"/>
</dbReference>
<accession>A0A8E0RX82</accession>
<evidence type="ECO:0000256" key="6">
    <source>
        <dbReference type="ARBA" id="ARBA00023187"/>
    </source>
</evidence>
<keyword evidence="3" id="KW-0507">mRNA processing</keyword>
<name>A0A8E0RX82_9TREM</name>